<name>A0A5P2BBF3_STRVZ</name>
<keyword evidence="2" id="KW-1185">Reference proteome</keyword>
<dbReference type="OrthoDB" id="4320278at2"/>
<evidence type="ECO:0000313" key="2">
    <source>
        <dbReference type="Proteomes" id="UP000323046"/>
    </source>
</evidence>
<protein>
    <submittedName>
        <fullName evidence="1">Uncharacterized protein</fullName>
    </submittedName>
</protein>
<dbReference type="Proteomes" id="UP000323046">
    <property type="component" value="Chromosome"/>
</dbReference>
<dbReference type="EMBL" id="CP029193">
    <property type="protein sequence ID" value="QES27842.1"/>
    <property type="molecule type" value="Genomic_DNA"/>
</dbReference>
<reference evidence="1 2" key="1">
    <citation type="submission" date="2018-05" db="EMBL/GenBank/DDBJ databases">
        <title>Streptomyces venezuelae.</title>
        <authorList>
            <person name="Kim W."/>
            <person name="Lee N."/>
            <person name="Cho B.-K."/>
        </authorList>
    </citation>
    <scope>NUCLEOTIDE SEQUENCE [LARGE SCALE GENOMIC DNA]</scope>
    <source>
        <strain evidence="1 2">ATCC 14583</strain>
    </source>
</reference>
<dbReference type="AlphaFoldDB" id="A0A5P2BBF3"/>
<evidence type="ECO:0000313" key="1">
    <source>
        <dbReference type="EMBL" id="QES27842.1"/>
    </source>
</evidence>
<sequence>MFQREGVRVLHTVRRAPRGVEQAAAEPRPALRAVRIAGSGATTWATPAWFGLRTTRISHKVPEPDTDSAP</sequence>
<proteinExistence type="predicted"/>
<gene>
    <name evidence="1" type="ORF">DEJ47_16590</name>
</gene>
<accession>A0A5P2BBF3</accession>
<organism evidence="1 2">
    <name type="scientific">Streptomyces venezuelae</name>
    <dbReference type="NCBI Taxonomy" id="54571"/>
    <lineage>
        <taxon>Bacteria</taxon>
        <taxon>Bacillati</taxon>
        <taxon>Actinomycetota</taxon>
        <taxon>Actinomycetes</taxon>
        <taxon>Kitasatosporales</taxon>
        <taxon>Streptomycetaceae</taxon>
        <taxon>Streptomyces</taxon>
    </lineage>
</organism>